<dbReference type="InterPro" id="IPR050406">
    <property type="entry name" value="FGGY_Carb_Kinase"/>
</dbReference>
<dbReference type="Pfam" id="PF02782">
    <property type="entry name" value="FGGY_C"/>
    <property type="match status" value="1"/>
</dbReference>
<evidence type="ECO:0000256" key="1">
    <source>
        <dbReference type="ARBA" id="ARBA00009156"/>
    </source>
</evidence>
<dbReference type="Gene3D" id="3.30.420.40">
    <property type="match status" value="2"/>
</dbReference>
<dbReference type="SUPFAM" id="SSF53067">
    <property type="entry name" value="Actin-like ATPase domain"/>
    <property type="match status" value="2"/>
</dbReference>
<dbReference type="InterPro" id="IPR018485">
    <property type="entry name" value="FGGY_C"/>
</dbReference>
<evidence type="ECO:0000313" key="10">
    <source>
        <dbReference type="Proteomes" id="UP000824081"/>
    </source>
</evidence>
<dbReference type="InterPro" id="IPR018484">
    <property type="entry name" value="FGGY_N"/>
</dbReference>
<dbReference type="PANTHER" id="PTHR43095">
    <property type="entry name" value="SUGAR KINASE"/>
    <property type="match status" value="1"/>
</dbReference>
<organism evidence="9 10">
    <name type="scientific">Candidatus Scatosoma pullistercoris</name>
    <dbReference type="NCBI Taxonomy" id="2840934"/>
    <lineage>
        <taxon>Bacteria</taxon>
        <taxon>Bacillati</taxon>
        <taxon>Bacillota</taxon>
        <taxon>Clostridia</taxon>
        <taxon>Candidatus Scatosoma</taxon>
    </lineage>
</organism>
<dbReference type="Proteomes" id="UP000824081">
    <property type="component" value="Unassembled WGS sequence"/>
</dbReference>
<evidence type="ECO:0000256" key="5">
    <source>
        <dbReference type="ARBA" id="ARBA00022840"/>
    </source>
</evidence>
<keyword evidence="2" id="KW-0808">Transferase</keyword>
<protein>
    <submittedName>
        <fullName evidence="9">Rhamnulokinase</fullName>
    </submittedName>
</protein>
<keyword evidence="3" id="KW-0547">Nucleotide-binding</keyword>
<feature type="domain" description="Carbohydrate kinase FGGY C-terminal" evidence="8">
    <location>
        <begin position="262"/>
        <end position="443"/>
    </location>
</feature>
<dbReference type="GO" id="GO:0008993">
    <property type="term" value="F:rhamnulokinase activity"/>
    <property type="evidence" value="ECO:0007669"/>
    <property type="project" value="InterPro"/>
</dbReference>
<dbReference type="PANTHER" id="PTHR43095:SF5">
    <property type="entry name" value="XYLULOSE KINASE"/>
    <property type="match status" value="1"/>
</dbReference>
<accession>A0A9D1MFS8</accession>
<dbReference type="InterPro" id="IPR043129">
    <property type="entry name" value="ATPase_NBD"/>
</dbReference>
<reference evidence="9" key="1">
    <citation type="submission" date="2020-10" db="EMBL/GenBank/DDBJ databases">
        <authorList>
            <person name="Gilroy R."/>
        </authorList>
    </citation>
    <scope>NUCLEOTIDE SEQUENCE</scope>
    <source>
        <strain evidence="9">11687</strain>
    </source>
</reference>
<feature type="domain" description="Carbohydrate kinase FGGY N-terminal" evidence="7">
    <location>
        <begin position="3"/>
        <end position="252"/>
    </location>
</feature>
<evidence type="ECO:0000256" key="6">
    <source>
        <dbReference type="ARBA" id="ARBA00023308"/>
    </source>
</evidence>
<keyword evidence="6" id="KW-0684">Rhamnose metabolism</keyword>
<comment type="similarity">
    <text evidence="1">Belongs to the FGGY kinase family.</text>
</comment>
<comment type="caution">
    <text evidence="9">The sequence shown here is derived from an EMBL/GenBank/DDBJ whole genome shotgun (WGS) entry which is preliminary data.</text>
</comment>
<evidence type="ECO:0000256" key="3">
    <source>
        <dbReference type="ARBA" id="ARBA00022741"/>
    </source>
</evidence>
<dbReference type="AlphaFoldDB" id="A0A9D1MFS8"/>
<reference evidence="9" key="2">
    <citation type="journal article" date="2021" name="PeerJ">
        <title>Extensive microbial diversity within the chicken gut microbiome revealed by metagenomics and culture.</title>
        <authorList>
            <person name="Gilroy R."/>
            <person name="Ravi A."/>
            <person name="Getino M."/>
            <person name="Pursley I."/>
            <person name="Horton D.L."/>
            <person name="Alikhan N.F."/>
            <person name="Baker D."/>
            <person name="Gharbi K."/>
            <person name="Hall N."/>
            <person name="Watson M."/>
            <person name="Adriaenssens E.M."/>
            <person name="Foster-Nyarko E."/>
            <person name="Jarju S."/>
            <person name="Secka A."/>
            <person name="Antonio M."/>
            <person name="Oren A."/>
            <person name="Chaudhuri R.R."/>
            <person name="La Ragione R."/>
            <person name="Hildebrand F."/>
            <person name="Pallen M.J."/>
        </authorList>
    </citation>
    <scope>NUCLEOTIDE SEQUENCE</scope>
    <source>
        <strain evidence="9">11687</strain>
    </source>
</reference>
<dbReference type="GO" id="GO:0005524">
    <property type="term" value="F:ATP binding"/>
    <property type="evidence" value="ECO:0007669"/>
    <property type="project" value="UniProtKB-KW"/>
</dbReference>
<dbReference type="EMBL" id="DVMZ01000172">
    <property type="protein sequence ID" value="HIU59683.1"/>
    <property type="molecule type" value="Genomic_DNA"/>
</dbReference>
<evidence type="ECO:0000313" key="9">
    <source>
        <dbReference type="EMBL" id="HIU59683.1"/>
    </source>
</evidence>
<dbReference type="Pfam" id="PF00370">
    <property type="entry name" value="FGGY_N"/>
    <property type="match status" value="1"/>
</dbReference>
<keyword evidence="5" id="KW-0067">ATP-binding</keyword>
<dbReference type="GO" id="GO:0019301">
    <property type="term" value="P:rhamnose catabolic process"/>
    <property type="evidence" value="ECO:0007669"/>
    <property type="project" value="InterPro"/>
</dbReference>
<dbReference type="InterPro" id="IPR013449">
    <property type="entry name" value="Rhamnulokinase"/>
</dbReference>
<proteinExistence type="inferred from homology"/>
<evidence type="ECO:0000259" key="8">
    <source>
        <dbReference type="Pfam" id="PF02782"/>
    </source>
</evidence>
<dbReference type="CDD" id="cd07771">
    <property type="entry name" value="ASKHA_NBD_FGGY_RhaB-like"/>
    <property type="match status" value="1"/>
</dbReference>
<keyword evidence="4" id="KW-0418">Kinase</keyword>
<sequence length="466" mass="51320">MKYYLAVDIGASSGRHILAHLEDGKMVTEEIYRFSNGPETFPGTPGALGAQGNRRLMWNAERLFSEILNGLKKAGEMNKIPASVGVDTWGVDYVLLDGEDRPIDGVYCYRDGRTKSAIPSVHRKMSYAELYARTGIQHQPFNTVYQLFDDKRSGRLDGAKSFLMLPDYFHFRLTGVKKQEYTNATTTGMVNARTHRWDEEILDTLGYDRSLFGELSQPGETVGEFTEEVAEFVGYQSKVVLPATHDTASAVLAAPLRGQTPYISSGTWSLLGVERGAANTSDKARELDYSNEGSVNGNFRLQKNIMGLWMIQQVRHELNDKYDFSTLASLARINRVSDVVDVNDDRFLAPTSMIGEINAAVGKQLSVGGLAYCIFNSLAKSYAKSLAALEELTGEKYDTLNIIGGGSKNEFLNELTAEYTGKRIVTGPAEGTAIGNAMMQMVGAGELASVAEGREIIRNSFDIREL</sequence>
<evidence type="ECO:0000256" key="4">
    <source>
        <dbReference type="ARBA" id="ARBA00022777"/>
    </source>
</evidence>
<gene>
    <name evidence="9" type="ORF">IAC57_06235</name>
</gene>
<name>A0A9D1MFS8_9FIRM</name>
<evidence type="ECO:0000256" key="2">
    <source>
        <dbReference type="ARBA" id="ARBA00022679"/>
    </source>
</evidence>
<evidence type="ECO:0000259" key="7">
    <source>
        <dbReference type="Pfam" id="PF00370"/>
    </source>
</evidence>